<dbReference type="InterPro" id="IPR036259">
    <property type="entry name" value="MFS_trans_sf"/>
</dbReference>
<proteinExistence type="predicted"/>
<dbReference type="GO" id="GO:0022857">
    <property type="term" value="F:transmembrane transporter activity"/>
    <property type="evidence" value="ECO:0007669"/>
    <property type="project" value="InterPro"/>
</dbReference>
<dbReference type="InterPro" id="IPR001958">
    <property type="entry name" value="Tet-R_TetA/multi-R_MdtG-like"/>
</dbReference>
<protein>
    <submittedName>
        <fullName evidence="8">MFS transporter</fullName>
    </submittedName>
</protein>
<feature type="transmembrane region" description="Helical" evidence="6">
    <location>
        <begin position="272"/>
        <end position="290"/>
    </location>
</feature>
<dbReference type="Gene3D" id="1.20.1250.20">
    <property type="entry name" value="MFS general substrate transporter like domains"/>
    <property type="match status" value="1"/>
</dbReference>
<evidence type="ECO:0000259" key="7">
    <source>
        <dbReference type="PROSITE" id="PS50850"/>
    </source>
</evidence>
<feature type="domain" description="Major facilitator superfamily (MFS) profile" evidence="7">
    <location>
        <begin position="1"/>
        <end position="381"/>
    </location>
</feature>
<evidence type="ECO:0000256" key="1">
    <source>
        <dbReference type="ARBA" id="ARBA00004141"/>
    </source>
</evidence>
<feature type="transmembrane region" description="Helical" evidence="6">
    <location>
        <begin position="209"/>
        <end position="230"/>
    </location>
</feature>
<dbReference type="PRINTS" id="PR01035">
    <property type="entry name" value="TCRTETA"/>
</dbReference>
<keyword evidence="4 6" id="KW-1133">Transmembrane helix</keyword>
<feature type="transmembrane region" description="Helical" evidence="6">
    <location>
        <begin position="152"/>
        <end position="174"/>
    </location>
</feature>
<name>A0A9J6RLG6_9GAMM</name>
<accession>A0A9J6RLG6</accession>
<gene>
    <name evidence="8" type="ORF">O0V09_08165</name>
</gene>
<comment type="caution">
    <text evidence="8">The sequence shown here is derived from an EMBL/GenBank/DDBJ whole genome shotgun (WGS) entry which is preliminary data.</text>
</comment>
<organism evidence="8 9">
    <name type="scientific">Dasania phycosphaerae</name>
    <dbReference type="NCBI Taxonomy" id="2950436"/>
    <lineage>
        <taxon>Bacteria</taxon>
        <taxon>Pseudomonadati</taxon>
        <taxon>Pseudomonadota</taxon>
        <taxon>Gammaproteobacteria</taxon>
        <taxon>Cellvibrionales</taxon>
        <taxon>Spongiibacteraceae</taxon>
        <taxon>Dasania</taxon>
    </lineage>
</organism>
<feature type="transmembrane region" description="Helical" evidence="6">
    <location>
        <begin position="242"/>
        <end position="260"/>
    </location>
</feature>
<keyword evidence="2" id="KW-0813">Transport</keyword>
<comment type="subcellular location">
    <subcellularLocation>
        <location evidence="1">Membrane</location>
        <topology evidence="1">Multi-pass membrane protein</topology>
    </subcellularLocation>
</comment>
<keyword evidence="9" id="KW-1185">Reference proteome</keyword>
<dbReference type="InterPro" id="IPR011701">
    <property type="entry name" value="MFS"/>
</dbReference>
<evidence type="ECO:0000313" key="8">
    <source>
        <dbReference type="EMBL" id="MCZ0865169.1"/>
    </source>
</evidence>
<keyword evidence="5 6" id="KW-0472">Membrane</keyword>
<feature type="transmembrane region" description="Helical" evidence="6">
    <location>
        <begin position="5"/>
        <end position="25"/>
    </location>
</feature>
<sequence length="393" mass="41523">MPILFLTVVIDLIGFGIVIPILPFIGLEIGLSSFDIGVLIAVYSVCSGICGPFWGKLSDKWGRKPIMLFCLFGGAVGYGLLAQADSYWSIFFARALGGVMAGNFGIAAAIVADITTSENRAKGMGAIGAAFGIGMTIGPFLGGLLAGDHYNLVLPSLVAAGLSLAAMLAGFIFLKESLSPEQRLLKAQQPADKSSLYGMMKQTGNRWLCLQYFLHNHSVSLMGYIFPLWVAAMLGWGPKETGYVFGAQGVVAVLIQGGLMGRLVKHIGELKLLATGILGLILGYSIALFFQSETGIVTAFFVAITGATFCMPVLNSLLSQRTPEAIRGRMMGTATSISALGRMSAPIAGGIMLTLFGYSAAWILGIVIGCIYISWVVRELRLAKGQAATASHE</sequence>
<feature type="transmembrane region" description="Helical" evidence="6">
    <location>
        <begin position="31"/>
        <end position="54"/>
    </location>
</feature>
<feature type="transmembrane region" description="Helical" evidence="6">
    <location>
        <begin position="296"/>
        <end position="318"/>
    </location>
</feature>
<dbReference type="PANTHER" id="PTHR23504:SF15">
    <property type="entry name" value="MAJOR FACILITATOR SUPERFAMILY (MFS) PROFILE DOMAIN-CONTAINING PROTEIN"/>
    <property type="match status" value="1"/>
</dbReference>
<keyword evidence="3 6" id="KW-0812">Transmembrane</keyword>
<feature type="transmembrane region" description="Helical" evidence="6">
    <location>
        <begin position="355"/>
        <end position="377"/>
    </location>
</feature>
<dbReference type="AlphaFoldDB" id="A0A9J6RLG6"/>
<dbReference type="InterPro" id="IPR020846">
    <property type="entry name" value="MFS_dom"/>
</dbReference>
<dbReference type="Pfam" id="PF07690">
    <property type="entry name" value="MFS_1"/>
    <property type="match status" value="1"/>
</dbReference>
<dbReference type="EMBL" id="JAPTGG010000005">
    <property type="protein sequence ID" value="MCZ0865169.1"/>
    <property type="molecule type" value="Genomic_DNA"/>
</dbReference>
<feature type="transmembrane region" description="Helical" evidence="6">
    <location>
        <begin position="90"/>
        <end position="112"/>
    </location>
</feature>
<feature type="transmembrane region" description="Helical" evidence="6">
    <location>
        <begin position="124"/>
        <end position="146"/>
    </location>
</feature>
<dbReference type="GO" id="GO:0016020">
    <property type="term" value="C:membrane"/>
    <property type="evidence" value="ECO:0007669"/>
    <property type="project" value="UniProtKB-SubCell"/>
</dbReference>
<evidence type="ECO:0000256" key="3">
    <source>
        <dbReference type="ARBA" id="ARBA00022692"/>
    </source>
</evidence>
<reference evidence="8 9" key="1">
    <citation type="submission" date="2022-12" db="EMBL/GenBank/DDBJ databases">
        <title>Dasania phycosphaerae sp. nov., isolated from particulate material of the south coast of Korea.</title>
        <authorList>
            <person name="Jiang Y."/>
        </authorList>
    </citation>
    <scope>NUCLEOTIDE SEQUENCE [LARGE SCALE GENOMIC DNA]</scope>
    <source>
        <strain evidence="8 9">GY-19</strain>
    </source>
</reference>
<dbReference type="PROSITE" id="PS50850">
    <property type="entry name" value="MFS"/>
    <property type="match status" value="1"/>
</dbReference>
<evidence type="ECO:0000256" key="4">
    <source>
        <dbReference type="ARBA" id="ARBA00022989"/>
    </source>
</evidence>
<dbReference type="CDD" id="cd17330">
    <property type="entry name" value="MFS_SLC46_TetA_like"/>
    <property type="match status" value="1"/>
</dbReference>
<dbReference type="RefSeq" id="WP_258331319.1">
    <property type="nucleotide sequence ID" value="NZ_JAPTGG010000005.1"/>
</dbReference>
<evidence type="ECO:0000313" key="9">
    <source>
        <dbReference type="Proteomes" id="UP001069090"/>
    </source>
</evidence>
<evidence type="ECO:0000256" key="2">
    <source>
        <dbReference type="ARBA" id="ARBA00022448"/>
    </source>
</evidence>
<evidence type="ECO:0000256" key="6">
    <source>
        <dbReference type="SAM" id="Phobius"/>
    </source>
</evidence>
<dbReference type="PANTHER" id="PTHR23504">
    <property type="entry name" value="MAJOR FACILITATOR SUPERFAMILY DOMAIN-CONTAINING PROTEIN 10"/>
    <property type="match status" value="1"/>
</dbReference>
<evidence type="ECO:0000256" key="5">
    <source>
        <dbReference type="ARBA" id="ARBA00023136"/>
    </source>
</evidence>
<dbReference type="Proteomes" id="UP001069090">
    <property type="component" value="Unassembled WGS sequence"/>
</dbReference>
<feature type="transmembrane region" description="Helical" evidence="6">
    <location>
        <begin position="66"/>
        <end position="84"/>
    </location>
</feature>
<dbReference type="SUPFAM" id="SSF103473">
    <property type="entry name" value="MFS general substrate transporter"/>
    <property type="match status" value="1"/>
</dbReference>